<sequence>MNDLRHLDEAACMSLLGDVPVGRFAWADDDGRVTVLPVNHLADGASIVFGTAEGGELEAVRAGRPLTFEADDLEPALSPHPWPHSPKVYLVRLVPRHVTGRRIPLRPGGARWVDVG</sequence>
<comment type="caution">
    <text evidence="1">The sequence shown here is derived from an EMBL/GenBank/DDBJ whole genome shotgun (WGS) entry which is preliminary data.</text>
</comment>
<reference evidence="2" key="1">
    <citation type="journal article" date="2019" name="Int. J. Syst. Evol. Microbiol.">
        <title>The Global Catalogue of Microorganisms (GCM) 10K type strain sequencing project: providing services to taxonomists for standard genome sequencing and annotation.</title>
        <authorList>
            <consortium name="The Broad Institute Genomics Platform"/>
            <consortium name="The Broad Institute Genome Sequencing Center for Infectious Disease"/>
            <person name="Wu L."/>
            <person name="Ma J."/>
        </authorList>
    </citation>
    <scope>NUCLEOTIDE SEQUENCE [LARGE SCALE GENOMIC DNA]</scope>
    <source>
        <strain evidence="2">JCM 31202</strain>
    </source>
</reference>
<evidence type="ECO:0000313" key="1">
    <source>
        <dbReference type="EMBL" id="MFD0899208.1"/>
    </source>
</evidence>
<dbReference type="EMBL" id="JBHTJA010000002">
    <property type="protein sequence ID" value="MFD0899208.1"/>
    <property type="molecule type" value="Genomic_DNA"/>
</dbReference>
<dbReference type="RefSeq" id="WP_378296030.1">
    <property type="nucleotide sequence ID" value="NZ_JBHTJA010000002.1"/>
</dbReference>
<dbReference type="InterPro" id="IPR024747">
    <property type="entry name" value="Pyridox_Oxase-rel"/>
</dbReference>
<dbReference type="SUPFAM" id="SSF50475">
    <property type="entry name" value="FMN-binding split barrel"/>
    <property type="match status" value="1"/>
</dbReference>
<dbReference type="Proteomes" id="UP001596972">
    <property type="component" value="Unassembled WGS sequence"/>
</dbReference>
<dbReference type="Gene3D" id="2.30.110.10">
    <property type="entry name" value="Electron Transport, Fmn-binding Protein, Chain A"/>
    <property type="match status" value="1"/>
</dbReference>
<gene>
    <name evidence="1" type="ORF">ACFQ11_02280</name>
</gene>
<accession>A0ABW3EFX7</accession>
<protein>
    <submittedName>
        <fullName evidence="1">Pyridoxamine 5'-phosphate oxidase family protein</fullName>
    </submittedName>
</protein>
<evidence type="ECO:0000313" key="2">
    <source>
        <dbReference type="Proteomes" id="UP001596972"/>
    </source>
</evidence>
<proteinExistence type="predicted"/>
<keyword evidence="2" id="KW-1185">Reference proteome</keyword>
<organism evidence="1 2">
    <name type="scientific">Actinomadura sediminis</name>
    <dbReference type="NCBI Taxonomy" id="1038904"/>
    <lineage>
        <taxon>Bacteria</taxon>
        <taxon>Bacillati</taxon>
        <taxon>Actinomycetota</taxon>
        <taxon>Actinomycetes</taxon>
        <taxon>Streptosporangiales</taxon>
        <taxon>Thermomonosporaceae</taxon>
        <taxon>Actinomadura</taxon>
    </lineage>
</organism>
<name>A0ABW3EFX7_9ACTN</name>
<dbReference type="Pfam" id="PF12900">
    <property type="entry name" value="Pyridox_ox_2"/>
    <property type="match status" value="1"/>
</dbReference>
<dbReference type="InterPro" id="IPR012349">
    <property type="entry name" value="Split_barrel_FMN-bd"/>
</dbReference>